<feature type="domain" description="HTH tetR-type" evidence="3">
    <location>
        <begin position="1"/>
        <end position="60"/>
    </location>
</feature>
<dbReference type="RefSeq" id="WP_343186434.1">
    <property type="nucleotide sequence ID" value="NZ_JBCITM010000012.1"/>
</dbReference>
<dbReference type="PROSITE" id="PS50977">
    <property type="entry name" value="HTH_TETR_2"/>
    <property type="match status" value="1"/>
</dbReference>
<dbReference type="Proteomes" id="UP001407405">
    <property type="component" value="Unassembled WGS sequence"/>
</dbReference>
<dbReference type="InterPro" id="IPR001647">
    <property type="entry name" value="HTH_TetR"/>
</dbReference>
<accession>A0ABU9VYC3</accession>
<organism evidence="4 5">
    <name type="scientific">Anoxynatronum sibiricum</name>
    <dbReference type="NCBI Taxonomy" id="210623"/>
    <lineage>
        <taxon>Bacteria</taxon>
        <taxon>Bacillati</taxon>
        <taxon>Bacillota</taxon>
        <taxon>Clostridia</taxon>
        <taxon>Eubacteriales</taxon>
        <taxon>Clostridiaceae</taxon>
        <taxon>Anoxynatronum</taxon>
    </lineage>
</organism>
<evidence type="ECO:0000256" key="1">
    <source>
        <dbReference type="ARBA" id="ARBA00023125"/>
    </source>
</evidence>
<dbReference type="Gene3D" id="1.10.10.60">
    <property type="entry name" value="Homeodomain-like"/>
    <property type="match status" value="1"/>
</dbReference>
<dbReference type="SUPFAM" id="SSF46689">
    <property type="entry name" value="Homeodomain-like"/>
    <property type="match status" value="1"/>
</dbReference>
<dbReference type="InterPro" id="IPR009057">
    <property type="entry name" value="Homeodomain-like_sf"/>
</dbReference>
<keyword evidence="5" id="KW-1185">Reference proteome</keyword>
<reference evidence="4 5" key="1">
    <citation type="submission" date="2024-04" db="EMBL/GenBank/DDBJ databases">
        <title>Genome sequencing and metabolic network reconstruction of aminoacids and betaine degradation by Anoxynatronum sibiricum.</title>
        <authorList>
            <person name="Detkova E.N."/>
            <person name="Boltjanskaja Y.V."/>
            <person name="Mardanov A.V."/>
            <person name="Kevbrin V."/>
        </authorList>
    </citation>
    <scope>NUCLEOTIDE SEQUENCE [LARGE SCALE GENOMIC DNA]</scope>
    <source>
        <strain evidence="4 5">Z-7981</strain>
    </source>
</reference>
<sequence>MDKKNEILQAMFVLFSQKGYQASIADLAKQVNLKPSSIYSHFGSKDEIVFLTVEQEVNEFFGCMETAGQKSDSPEKTLYNLLQAVLDYFKDHNRLRFWKSIVLIQQVELRKQCQILIRQREQAHIHFVEGLFETMILEGNLSQNCKKGALSLYLCLGNGLLDIMLANQEESFDFESFAEDSWQFYQMAIR</sequence>
<feature type="DNA-binding region" description="H-T-H motif" evidence="2">
    <location>
        <begin position="23"/>
        <end position="42"/>
    </location>
</feature>
<gene>
    <name evidence="4" type="ORF">AAIG11_11570</name>
</gene>
<protein>
    <submittedName>
        <fullName evidence="4">TetR/AcrR family transcriptional regulator</fullName>
    </submittedName>
</protein>
<evidence type="ECO:0000259" key="3">
    <source>
        <dbReference type="PROSITE" id="PS50977"/>
    </source>
</evidence>
<dbReference type="InterPro" id="IPR050624">
    <property type="entry name" value="HTH-type_Tx_Regulator"/>
</dbReference>
<dbReference type="EMBL" id="JBCITM010000012">
    <property type="protein sequence ID" value="MEN1761119.1"/>
    <property type="molecule type" value="Genomic_DNA"/>
</dbReference>
<dbReference type="PRINTS" id="PR00455">
    <property type="entry name" value="HTHTETR"/>
</dbReference>
<dbReference type="PANTHER" id="PTHR43479:SF11">
    <property type="entry name" value="ACREF_ENVCD OPERON REPRESSOR-RELATED"/>
    <property type="match status" value="1"/>
</dbReference>
<dbReference type="PANTHER" id="PTHR43479">
    <property type="entry name" value="ACREF/ENVCD OPERON REPRESSOR-RELATED"/>
    <property type="match status" value="1"/>
</dbReference>
<name>A0ABU9VYC3_9CLOT</name>
<keyword evidence="1 2" id="KW-0238">DNA-binding</keyword>
<dbReference type="Gene3D" id="1.10.357.10">
    <property type="entry name" value="Tetracycline Repressor, domain 2"/>
    <property type="match status" value="1"/>
</dbReference>
<evidence type="ECO:0000313" key="5">
    <source>
        <dbReference type="Proteomes" id="UP001407405"/>
    </source>
</evidence>
<evidence type="ECO:0000313" key="4">
    <source>
        <dbReference type="EMBL" id="MEN1761119.1"/>
    </source>
</evidence>
<dbReference type="Pfam" id="PF00440">
    <property type="entry name" value="TetR_N"/>
    <property type="match status" value="1"/>
</dbReference>
<evidence type="ECO:0000256" key="2">
    <source>
        <dbReference type="PROSITE-ProRule" id="PRU00335"/>
    </source>
</evidence>
<proteinExistence type="predicted"/>
<comment type="caution">
    <text evidence="4">The sequence shown here is derived from an EMBL/GenBank/DDBJ whole genome shotgun (WGS) entry which is preliminary data.</text>
</comment>